<reference evidence="1 2" key="1">
    <citation type="submission" date="2024-10" db="EMBL/GenBank/DDBJ databases">
        <authorList>
            <person name="Kim D."/>
        </authorList>
    </citation>
    <scope>NUCLEOTIDE SEQUENCE [LARGE SCALE GENOMIC DNA]</scope>
    <source>
        <strain evidence="1">Taebaek</strain>
    </source>
</reference>
<gene>
    <name evidence="1" type="ORF">niasHS_018040</name>
</gene>
<sequence>MRAKLMKPPMSTWTANSVQHNTTMGALKLDWTSRMPRLKPTMDLWMSRATKIPNNSMNKISFLLLFFLSLVDEHNRRIIPRRHHPNIRDEFEVTVEYVPNKHWNKYTISVKRTDTLATLKDKIREKYTADYNEYGFGTIELVKQFYTDEREPFVMRNDVELWHEDLDEYKTMEQCGIREGSMVSVFYARRLDKEEYDQGFYIRPWPTPKKIYF</sequence>
<dbReference type="Proteomes" id="UP001620645">
    <property type="component" value="Unassembled WGS sequence"/>
</dbReference>
<evidence type="ECO:0000313" key="1">
    <source>
        <dbReference type="EMBL" id="KAL3069315.1"/>
    </source>
</evidence>
<keyword evidence="2" id="KW-1185">Reference proteome</keyword>
<dbReference type="SUPFAM" id="SSF54236">
    <property type="entry name" value="Ubiquitin-like"/>
    <property type="match status" value="1"/>
</dbReference>
<proteinExistence type="predicted"/>
<accession>A0ABD2HWZ9</accession>
<dbReference type="InterPro" id="IPR029071">
    <property type="entry name" value="Ubiquitin-like_domsf"/>
</dbReference>
<comment type="caution">
    <text evidence="1">The sequence shown here is derived from an EMBL/GenBank/DDBJ whole genome shotgun (WGS) entry which is preliminary data.</text>
</comment>
<dbReference type="CDD" id="cd17039">
    <property type="entry name" value="Ubl_ubiquitin_like"/>
    <property type="match status" value="1"/>
</dbReference>
<organism evidence="1 2">
    <name type="scientific">Heterodera schachtii</name>
    <name type="common">Sugarbeet cyst nematode worm</name>
    <name type="synonym">Tylenchus schachtii</name>
    <dbReference type="NCBI Taxonomy" id="97005"/>
    <lineage>
        <taxon>Eukaryota</taxon>
        <taxon>Metazoa</taxon>
        <taxon>Ecdysozoa</taxon>
        <taxon>Nematoda</taxon>
        <taxon>Chromadorea</taxon>
        <taxon>Rhabditida</taxon>
        <taxon>Tylenchina</taxon>
        <taxon>Tylenchomorpha</taxon>
        <taxon>Tylenchoidea</taxon>
        <taxon>Heteroderidae</taxon>
        <taxon>Heteroderinae</taxon>
        <taxon>Heterodera</taxon>
    </lineage>
</organism>
<name>A0ABD2HWZ9_HETSC</name>
<evidence type="ECO:0008006" key="3">
    <source>
        <dbReference type="Google" id="ProtNLM"/>
    </source>
</evidence>
<evidence type="ECO:0000313" key="2">
    <source>
        <dbReference type="Proteomes" id="UP001620645"/>
    </source>
</evidence>
<dbReference type="AlphaFoldDB" id="A0ABD2HWZ9"/>
<dbReference type="EMBL" id="JBICCN010000429">
    <property type="protein sequence ID" value="KAL3069315.1"/>
    <property type="molecule type" value="Genomic_DNA"/>
</dbReference>
<protein>
    <recommendedName>
        <fullName evidence="3">Ubiquitin-like domain-containing protein</fullName>
    </recommendedName>
</protein>